<gene>
    <name evidence="1" type="ORF">HUJ06_014726</name>
</gene>
<comment type="caution">
    <text evidence="1">The sequence shown here is derived from an EMBL/GenBank/DDBJ whole genome shotgun (WGS) entry which is preliminary data.</text>
</comment>
<organism evidence="1 2">
    <name type="scientific">Nelumbo nucifera</name>
    <name type="common">Sacred lotus</name>
    <dbReference type="NCBI Taxonomy" id="4432"/>
    <lineage>
        <taxon>Eukaryota</taxon>
        <taxon>Viridiplantae</taxon>
        <taxon>Streptophyta</taxon>
        <taxon>Embryophyta</taxon>
        <taxon>Tracheophyta</taxon>
        <taxon>Spermatophyta</taxon>
        <taxon>Magnoliopsida</taxon>
        <taxon>Proteales</taxon>
        <taxon>Nelumbonaceae</taxon>
        <taxon>Nelumbo</taxon>
    </lineage>
</organism>
<proteinExistence type="predicted"/>
<dbReference type="EMBL" id="DUZY01000005">
    <property type="protein sequence ID" value="DAD40403.1"/>
    <property type="molecule type" value="Genomic_DNA"/>
</dbReference>
<sequence length="74" mass="8637">MIMLLKIEQPSLIEFAMQKLHVLDDQDILEEVFISHEFMIHTSSFRQCKIIIINLSYAHKLAVRAHCFGDHSVL</sequence>
<keyword evidence="2" id="KW-1185">Reference proteome</keyword>
<accession>A0A822Z764</accession>
<dbReference type="AlphaFoldDB" id="A0A822Z764"/>
<name>A0A822Z764_NELNU</name>
<dbReference type="Proteomes" id="UP000607653">
    <property type="component" value="Unassembled WGS sequence"/>
</dbReference>
<evidence type="ECO:0000313" key="1">
    <source>
        <dbReference type="EMBL" id="DAD40403.1"/>
    </source>
</evidence>
<reference evidence="1 2" key="1">
    <citation type="journal article" date="2020" name="Mol. Biol. Evol.">
        <title>Distinct Expression and Methylation Patterns for Genes with Different Fates following a Single Whole-Genome Duplication in Flowering Plants.</title>
        <authorList>
            <person name="Shi T."/>
            <person name="Rahmani R.S."/>
            <person name="Gugger P.F."/>
            <person name="Wang M."/>
            <person name="Li H."/>
            <person name="Zhang Y."/>
            <person name="Li Z."/>
            <person name="Wang Q."/>
            <person name="Van de Peer Y."/>
            <person name="Marchal K."/>
            <person name="Chen J."/>
        </authorList>
    </citation>
    <scope>NUCLEOTIDE SEQUENCE [LARGE SCALE GENOMIC DNA]</scope>
    <source>
        <tissue evidence="1">Leaf</tissue>
    </source>
</reference>
<evidence type="ECO:0000313" key="2">
    <source>
        <dbReference type="Proteomes" id="UP000607653"/>
    </source>
</evidence>
<protein>
    <submittedName>
        <fullName evidence="1">Uncharacterized protein</fullName>
    </submittedName>
</protein>